<keyword evidence="2" id="KW-1185">Reference proteome</keyword>
<name>A0A183NC25_9TREM</name>
<dbReference type="Proteomes" id="UP000277204">
    <property type="component" value="Unassembled WGS sequence"/>
</dbReference>
<sequence length="118" mass="13381">MNNSWKGLPIDKVRWRILMTSLCSPTRGNRCKPTLPSGVYHSHRQFLRVCYYTADQYNQEIDQLNSTLQTLCKQVDDGNELAQRETQLLNGITSLQPPSLPIVSGNCNLICEHSKECG</sequence>
<evidence type="ECO:0000313" key="2">
    <source>
        <dbReference type="Proteomes" id="UP000277204"/>
    </source>
</evidence>
<dbReference type="AlphaFoldDB" id="A0A183NC25"/>
<reference evidence="1 2" key="1">
    <citation type="submission" date="2018-11" db="EMBL/GenBank/DDBJ databases">
        <authorList>
            <consortium name="Pathogen Informatics"/>
        </authorList>
    </citation>
    <scope>NUCLEOTIDE SEQUENCE [LARGE SCALE GENOMIC DNA]</scope>
    <source>
        <strain evidence="1 2">Zambia</strain>
    </source>
</reference>
<dbReference type="EMBL" id="UZAI01021913">
    <property type="protein sequence ID" value="VDP56839.1"/>
    <property type="molecule type" value="Genomic_DNA"/>
</dbReference>
<organism evidence="1 2">
    <name type="scientific">Schistosoma margrebowiei</name>
    <dbReference type="NCBI Taxonomy" id="48269"/>
    <lineage>
        <taxon>Eukaryota</taxon>
        <taxon>Metazoa</taxon>
        <taxon>Spiralia</taxon>
        <taxon>Lophotrochozoa</taxon>
        <taxon>Platyhelminthes</taxon>
        <taxon>Trematoda</taxon>
        <taxon>Digenea</taxon>
        <taxon>Strigeidida</taxon>
        <taxon>Schistosomatoidea</taxon>
        <taxon>Schistosomatidae</taxon>
        <taxon>Schistosoma</taxon>
    </lineage>
</organism>
<accession>A0A183NC25</accession>
<evidence type="ECO:0000313" key="1">
    <source>
        <dbReference type="EMBL" id="VDP56839.1"/>
    </source>
</evidence>
<dbReference type="STRING" id="48269.A0A183NC25"/>
<gene>
    <name evidence="1" type="ORF">SMRZ_LOCUS25850</name>
</gene>
<proteinExistence type="predicted"/>
<protein>
    <submittedName>
        <fullName evidence="1">Uncharacterized protein</fullName>
    </submittedName>
</protein>